<dbReference type="AlphaFoldDB" id="A0A4Y8VEC2"/>
<comment type="caution">
    <text evidence="3">The sequence shown here is derived from an EMBL/GenBank/DDBJ whole genome shotgun (WGS) entry which is preliminary data.</text>
</comment>
<proteinExistence type="predicted"/>
<feature type="chain" id="PRO_5021261211" description="Lipocalin-like domain-containing protein" evidence="1">
    <location>
        <begin position="24"/>
        <end position="163"/>
    </location>
</feature>
<accession>A0A4Y8VEC2</accession>
<evidence type="ECO:0000313" key="4">
    <source>
        <dbReference type="Proteomes" id="UP000297872"/>
    </source>
</evidence>
<keyword evidence="4" id="KW-1185">Reference proteome</keyword>
<name>A0A4Y8VEC2_9BACT</name>
<evidence type="ECO:0000313" key="3">
    <source>
        <dbReference type="EMBL" id="TFH78069.1"/>
    </source>
</evidence>
<reference evidence="3 4" key="1">
    <citation type="submission" date="2019-02" db="EMBL/GenBank/DDBJ databases">
        <title>Draft Genome Sequence of the Prevotella sp. BCRC 81118, Isolated from Human Feces.</title>
        <authorList>
            <person name="Huang C.-H."/>
        </authorList>
    </citation>
    <scope>NUCLEOTIDE SEQUENCE [LARGE SCALE GENOMIC DNA]</scope>
    <source>
        <strain evidence="3 4">BCRC 81118</strain>
    </source>
</reference>
<feature type="domain" description="Lipocalin-like" evidence="2">
    <location>
        <begin position="35"/>
        <end position="158"/>
    </location>
</feature>
<organism evidence="3 4">
    <name type="scientific">Segatella hominis</name>
    <dbReference type="NCBI Taxonomy" id="2518605"/>
    <lineage>
        <taxon>Bacteria</taxon>
        <taxon>Pseudomonadati</taxon>
        <taxon>Bacteroidota</taxon>
        <taxon>Bacteroidia</taxon>
        <taxon>Bacteroidales</taxon>
        <taxon>Prevotellaceae</taxon>
        <taxon>Segatella</taxon>
    </lineage>
</organism>
<dbReference type="Proteomes" id="UP000297872">
    <property type="component" value="Unassembled WGS sequence"/>
</dbReference>
<evidence type="ECO:0000259" key="2">
    <source>
        <dbReference type="Pfam" id="PF13944"/>
    </source>
</evidence>
<dbReference type="OrthoDB" id="1076676at2"/>
<sequence length="163" mass="17349">MKKLMFIMMMLLGFVATSSSVYAQSVSVQSAEDIEGSYTGSLTKVYMNGDKSPVSPIETVVTSNGDGTYNFHIDAFKVGKMPGTITVDAKNIEISSANSAFTATCTNAVKLKILGVFPATYTAYVTGSIENGKLIYTLTVNAEYSSAPFTAIVTFEGNRASDL</sequence>
<dbReference type="InterPro" id="IPR024311">
    <property type="entry name" value="Lipocalin-like"/>
</dbReference>
<dbReference type="Pfam" id="PF13944">
    <property type="entry name" value="Calycin_like"/>
    <property type="match status" value="1"/>
</dbReference>
<protein>
    <recommendedName>
        <fullName evidence="2">Lipocalin-like domain-containing protein</fullName>
    </recommendedName>
</protein>
<dbReference type="EMBL" id="SGVY01000034">
    <property type="protein sequence ID" value="TFH78069.1"/>
    <property type="molecule type" value="Genomic_DNA"/>
</dbReference>
<gene>
    <name evidence="3" type="ORF">EXN75_11870</name>
</gene>
<dbReference type="RefSeq" id="WP_134843984.1">
    <property type="nucleotide sequence ID" value="NZ_SGVY01000034.1"/>
</dbReference>
<dbReference type="Gene3D" id="2.40.128.350">
    <property type="match status" value="1"/>
</dbReference>
<keyword evidence="1" id="KW-0732">Signal</keyword>
<dbReference type="GeneID" id="302995974"/>
<feature type="signal peptide" evidence="1">
    <location>
        <begin position="1"/>
        <end position="23"/>
    </location>
</feature>
<evidence type="ECO:0000256" key="1">
    <source>
        <dbReference type="SAM" id="SignalP"/>
    </source>
</evidence>